<gene>
    <name evidence="1" type="ORF">PanWU01x14_042860</name>
</gene>
<reference evidence="2" key="1">
    <citation type="submission" date="2016-06" db="EMBL/GenBank/DDBJ databases">
        <title>Parallel loss of symbiosis genes in relatives of nitrogen-fixing non-legume Parasponia.</title>
        <authorList>
            <person name="Van Velzen R."/>
            <person name="Holmer R."/>
            <person name="Bu F."/>
            <person name="Rutten L."/>
            <person name="Van Zeijl A."/>
            <person name="Liu W."/>
            <person name="Santuari L."/>
            <person name="Cao Q."/>
            <person name="Sharma T."/>
            <person name="Shen D."/>
            <person name="Roswanjaya Y."/>
            <person name="Wardhani T."/>
            <person name="Kalhor M.S."/>
            <person name="Jansen J."/>
            <person name="Van den Hoogen J."/>
            <person name="Gungor B."/>
            <person name="Hartog M."/>
            <person name="Hontelez J."/>
            <person name="Verver J."/>
            <person name="Yang W.-C."/>
            <person name="Schijlen E."/>
            <person name="Repin R."/>
            <person name="Schilthuizen M."/>
            <person name="Schranz E."/>
            <person name="Heidstra R."/>
            <person name="Miyata K."/>
            <person name="Fedorova E."/>
            <person name="Kohlen W."/>
            <person name="Bisseling T."/>
            <person name="Smit S."/>
            <person name="Geurts R."/>
        </authorList>
    </citation>
    <scope>NUCLEOTIDE SEQUENCE [LARGE SCALE GENOMIC DNA]</scope>
    <source>
        <strain evidence="2">cv. WU1-14</strain>
    </source>
</reference>
<dbReference type="PANTHER" id="PTHR33103:SF19">
    <property type="entry name" value="OS09G0544700 PROTEIN"/>
    <property type="match status" value="1"/>
</dbReference>
<accession>A0A2P5DPY2</accession>
<dbReference type="InterPro" id="IPR007750">
    <property type="entry name" value="DUF674"/>
</dbReference>
<dbReference type="EMBL" id="JXTB01000024">
    <property type="protein sequence ID" value="PON75319.1"/>
    <property type="molecule type" value="Genomic_DNA"/>
</dbReference>
<proteinExistence type="predicted"/>
<dbReference type="Pfam" id="PF05056">
    <property type="entry name" value="DUF674"/>
    <property type="match status" value="1"/>
</dbReference>
<dbReference type="STRING" id="3476.A0A2P5DPY2"/>
<protein>
    <submittedName>
        <fullName evidence="1">Uncharacterized protein</fullName>
    </submittedName>
</protein>
<name>A0A2P5DPY2_PARAD</name>
<keyword evidence="2" id="KW-1185">Reference proteome</keyword>
<sequence length="78" mass="8595">MGSKKMYICGTHCYRRHAFGHDDEGGGYVKGVVTYMVMDDLGVKPMSTTSSVSILKKLNVKDVGVLEERTVKLGLNEI</sequence>
<comment type="caution">
    <text evidence="1">The sequence shown here is derived from an EMBL/GenBank/DDBJ whole genome shotgun (WGS) entry which is preliminary data.</text>
</comment>
<organism evidence="1 2">
    <name type="scientific">Parasponia andersonii</name>
    <name type="common">Sponia andersonii</name>
    <dbReference type="NCBI Taxonomy" id="3476"/>
    <lineage>
        <taxon>Eukaryota</taxon>
        <taxon>Viridiplantae</taxon>
        <taxon>Streptophyta</taxon>
        <taxon>Embryophyta</taxon>
        <taxon>Tracheophyta</taxon>
        <taxon>Spermatophyta</taxon>
        <taxon>Magnoliopsida</taxon>
        <taxon>eudicotyledons</taxon>
        <taxon>Gunneridae</taxon>
        <taxon>Pentapetalae</taxon>
        <taxon>rosids</taxon>
        <taxon>fabids</taxon>
        <taxon>Rosales</taxon>
        <taxon>Cannabaceae</taxon>
        <taxon>Parasponia</taxon>
    </lineage>
</organism>
<dbReference type="PANTHER" id="PTHR33103">
    <property type="entry name" value="OS01G0153900 PROTEIN"/>
    <property type="match status" value="1"/>
</dbReference>
<dbReference type="OrthoDB" id="2014278at2759"/>
<evidence type="ECO:0000313" key="2">
    <source>
        <dbReference type="Proteomes" id="UP000237105"/>
    </source>
</evidence>
<dbReference type="AlphaFoldDB" id="A0A2P5DPY2"/>
<dbReference type="Proteomes" id="UP000237105">
    <property type="component" value="Unassembled WGS sequence"/>
</dbReference>
<evidence type="ECO:0000313" key="1">
    <source>
        <dbReference type="EMBL" id="PON75319.1"/>
    </source>
</evidence>